<feature type="domain" description="Dienelactone hydrolase" evidence="3">
    <location>
        <begin position="219"/>
        <end position="284"/>
    </location>
</feature>
<dbReference type="Gene3D" id="3.40.50.1820">
    <property type="entry name" value="alpha/beta hydrolase"/>
    <property type="match status" value="1"/>
</dbReference>
<gene>
    <name evidence="5" type="ORF">Aconfl_31100</name>
</gene>
<sequence>MVLRKTFCILREIVKIQSLLSFVVMQSGNGKIAFLISFFLFFSVTFSFSQAKVVYKTIDTLALTLEIYCPTKSSESGKYPAMIFFFGGGWTGGVTTQFEPQAKYFSERGIVCFLAEYRVSSRNQTSPFESLMDAKSAIRFIRSHADEFQIDPDQIIASGGSAGGHLAAATALIDGYNDPTDDLGISCKPAALVLFNPVIDNGPGGYGFERIGEAYLDFSPLHNIRKGAPPTVIFLGTEDNLIPVETMEYYQKVMEKVGSRCELFLYEGQPHGFFNYRNFDYYEETLLQADLFLQSLGYLKQGPKIEIK</sequence>
<feature type="domain" description="BD-FAE-like" evidence="4">
    <location>
        <begin position="65"/>
        <end position="175"/>
    </location>
</feature>
<dbReference type="InterPro" id="IPR002925">
    <property type="entry name" value="Dienelactn_hydro"/>
</dbReference>
<protein>
    <recommendedName>
        <fullName evidence="7">Acetyl esterase/lipase</fullName>
    </recommendedName>
</protein>
<evidence type="ECO:0000313" key="6">
    <source>
        <dbReference type="Proteomes" id="UP001338309"/>
    </source>
</evidence>
<evidence type="ECO:0008006" key="7">
    <source>
        <dbReference type="Google" id="ProtNLM"/>
    </source>
</evidence>
<dbReference type="Pfam" id="PF20434">
    <property type="entry name" value="BD-FAE"/>
    <property type="match status" value="1"/>
</dbReference>
<reference evidence="5 6" key="1">
    <citation type="submission" date="2023-08" db="EMBL/GenBank/DDBJ databases">
        <title>Draft genome sequence of Algoriphagus confluentis.</title>
        <authorList>
            <person name="Takatani N."/>
            <person name="Hosokawa M."/>
            <person name="Sawabe T."/>
        </authorList>
    </citation>
    <scope>NUCLEOTIDE SEQUENCE [LARGE SCALE GENOMIC DNA]</scope>
    <source>
        <strain evidence="5 6">NBRC 111222</strain>
    </source>
</reference>
<keyword evidence="2" id="KW-0378">Hydrolase</keyword>
<dbReference type="Proteomes" id="UP001338309">
    <property type="component" value="Unassembled WGS sequence"/>
</dbReference>
<name>A0ABQ6PRC1_9BACT</name>
<accession>A0ABQ6PRC1</accession>
<keyword evidence="6" id="KW-1185">Reference proteome</keyword>
<comment type="similarity">
    <text evidence="1">Belongs to the 'GDXG' lipolytic enzyme family.</text>
</comment>
<dbReference type="PANTHER" id="PTHR48081">
    <property type="entry name" value="AB HYDROLASE SUPERFAMILY PROTEIN C4A8.06C"/>
    <property type="match status" value="1"/>
</dbReference>
<dbReference type="Pfam" id="PF01738">
    <property type="entry name" value="DLH"/>
    <property type="match status" value="1"/>
</dbReference>
<evidence type="ECO:0000256" key="2">
    <source>
        <dbReference type="ARBA" id="ARBA00022801"/>
    </source>
</evidence>
<organism evidence="5 6">
    <name type="scientific">Algoriphagus confluentis</name>
    <dbReference type="NCBI Taxonomy" id="1697556"/>
    <lineage>
        <taxon>Bacteria</taxon>
        <taxon>Pseudomonadati</taxon>
        <taxon>Bacteroidota</taxon>
        <taxon>Cytophagia</taxon>
        <taxon>Cytophagales</taxon>
        <taxon>Cyclobacteriaceae</taxon>
        <taxon>Algoriphagus</taxon>
    </lineage>
</organism>
<dbReference type="SUPFAM" id="SSF53474">
    <property type="entry name" value="alpha/beta-Hydrolases"/>
    <property type="match status" value="1"/>
</dbReference>
<comment type="caution">
    <text evidence="5">The sequence shown here is derived from an EMBL/GenBank/DDBJ whole genome shotgun (WGS) entry which is preliminary data.</text>
</comment>
<dbReference type="PANTHER" id="PTHR48081:SF30">
    <property type="entry name" value="ACETYL-HYDROLASE LIPR-RELATED"/>
    <property type="match status" value="1"/>
</dbReference>
<evidence type="ECO:0000259" key="4">
    <source>
        <dbReference type="Pfam" id="PF20434"/>
    </source>
</evidence>
<evidence type="ECO:0000313" key="5">
    <source>
        <dbReference type="EMBL" id="GMQ30467.1"/>
    </source>
</evidence>
<evidence type="ECO:0000259" key="3">
    <source>
        <dbReference type="Pfam" id="PF01738"/>
    </source>
</evidence>
<dbReference type="InterPro" id="IPR029058">
    <property type="entry name" value="AB_hydrolase_fold"/>
</dbReference>
<dbReference type="EMBL" id="BTPD01000010">
    <property type="protein sequence ID" value="GMQ30467.1"/>
    <property type="molecule type" value="Genomic_DNA"/>
</dbReference>
<dbReference type="InterPro" id="IPR050300">
    <property type="entry name" value="GDXG_lipolytic_enzyme"/>
</dbReference>
<dbReference type="InterPro" id="IPR049492">
    <property type="entry name" value="BD-FAE-like_dom"/>
</dbReference>
<evidence type="ECO:0000256" key="1">
    <source>
        <dbReference type="ARBA" id="ARBA00010515"/>
    </source>
</evidence>
<proteinExistence type="inferred from homology"/>